<evidence type="ECO:0000256" key="1">
    <source>
        <dbReference type="ARBA" id="ARBA00049958"/>
    </source>
</evidence>
<proteinExistence type="predicted"/>
<feature type="domain" description="NIF system FeS cluster assembly NifU C-terminal" evidence="2">
    <location>
        <begin position="17"/>
        <end position="75"/>
    </location>
</feature>
<dbReference type="GO" id="GO:0005506">
    <property type="term" value="F:iron ion binding"/>
    <property type="evidence" value="ECO:0007669"/>
    <property type="project" value="InterPro"/>
</dbReference>
<evidence type="ECO:0000313" key="3">
    <source>
        <dbReference type="EMBL" id="MTD53686.1"/>
    </source>
</evidence>
<dbReference type="EMBL" id="WMBA01000007">
    <property type="protein sequence ID" value="MTD53686.1"/>
    <property type="molecule type" value="Genomic_DNA"/>
</dbReference>
<organism evidence="3 4">
    <name type="scientific">Amycolatopsis pithecellobii</name>
    <dbReference type="NCBI Taxonomy" id="664692"/>
    <lineage>
        <taxon>Bacteria</taxon>
        <taxon>Bacillati</taxon>
        <taxon>Actinomycetota</taxon>
        <taxon>Actinomycetes</taxon>
        <taxon>Pseudonocardiales</taxon>
        <taxon>Pseudonocardiaceae</taxon>
        <taxon>Amycolatopsis</taxon>
    </lineage>
</organism>
<evidence type="ECO:0000313" key="4">
    <source>
        <dbReference type="Proteomes" id="UP000440096"/>
    </source>
</evidence>
<evidence type="ECO:0000259" key="2">
    <source>
        <dbReference type="Pfam" id="PF01106"/>
    </source>
</evidence>
<sequence>MSEEPVSARPDQRLIEVEELFDREIRPLLASHLGGANVVGIDDGGTVKIEFTGACTACAFRRNTIVGSIYPRLREIEGVQGVSTPGVAVTIQQQRRVAAIFDDYESRAAQPDPHIT</sequence>
<dbReference type="Proteomes" id="UP000440096">
    <property type="component" value="Unassembled WGS sequence"/>
</dbReference>
<name>A0A6N7Z3T5_9PSEU</name>
<dbReference type="RefSeq" id="WP_154755930.1">
    <property type="nucleotide sequence ID" value="NZ_WMBA01000007.1"/>
</dbReference>
<dbReference type="Pfam" id="PF01106">
    <property type="entry name" value="NifU"/>
    <property type="match status" value="1"/>
</dbReference>
<dbReference type="InterPro" id="IPR001075">
    <property type="entry name" value="NIF_FeS_clus_asmbl_NifU_C"/>
</dbReference>
<dbReference type="GO" id="GO:0051536">
    <property type="term" value="F:iron-sulfur cluster binding"/>
    <property type="evidence" value="ECO:0007669"/>
    <property type="project" value="InterPro"/>
</dbReference>
<dbReference type="AlphaFoldDB" id="A0A6N7Z3T5"/>
<dbReference type="InterPro" id="IPR034904">
    <property type="entry name" value="FSCA_dom_sf"/>
</dbReference>
<reference evidence="3 4" key="1">
    <citation type="submission" date="2019-11" db="EMBL/GenBank/DDBJ databases">
        <title>Draft genome of Amycolatopsis RM579.</title>
        <authorList>
            <person name="Duangmal K."/>
            <person name="Mingma R."/>
        </authorList>
    </citation>
    <scope>NUCLEOTIDE SEQUENCE [LARGE SCALE GENOMIC DNA]</scope>
    <source>
        <strain evidence="3 4">RM579</strain>
    </source>
</reference>
<keyword evidence="4" id="KW-1185">Reference proteome</keyword>
<dbReference type="SUPFAM" id="SSF117916">
    <property type="entry name" value="Fe-S cluster assembly (FSCA) domain-like"/>
    <property type="match status" value="1"/>
</dbReference>
<dbReference type="OrthoDB" id="9798220at2"/>
<accession>A0A6N7Z3T5</accession>
<gene>
    <name evidence="3" type="ORF">GKO32_06760</name>
</gene>
<dbReference type="GO" id="GO:0016226">
    <property type="term" value="P:iron-sulfur cluster assembly"/>
    <property type="evidence" value="ECO:0007669"/>
    <property type="project" value="InterPro"/>
</dbReference>
<dbReference type="Gene3D" id="3.30.300.130">
    <property type="entry name" value="Fe-S cluster assembly (FSCA)"/>
    <property type="match status" value="1"/>
</dbReference>
<comment type="function">
    <text evidence="1">May be involved in the formation or repair of [Fe-S] clusters present in iron-sulfur proteins.</text>
</comment>
<comment type="caution">
    <text evidence="3">The sequence shown here is derived from an EMBL/GenBank/DDBJ whole genome shotgun (WGS) entry which is preliminary data.</text>
</comment>
<protein>
    <recommendedName>
        <fullName evidence="2">NIF system FeS cluster assembly NifU C-terminal domain-containing protein</fullName>
    </recommendedName>
</protein>